<dbReference type="EMBL" id="MFQE01000028">
    <property type="protein sequence ID" value="OGH73385.1"/>
    <property type="molecule type" value="Genomic_DNA"/>
</dbReference>
<name>A0A1F6MP02_9BACT</name>
<accession>A0A1F6MP02</accession>
<reference evidence="1 2" key="1">
    <citation type="journal article" date="2016" name="Nat. Commun.">
        <title>Thousands of microbial genomes shed light on interconnected biogeochemical processes in an aquifer system.</title>
        <authorList>
            <person name="Anantharaman K."/>
            <person name="Brown C.T."/>
            <person name="Hug L.A."/>
            <person name="Sharon I."/>
            <person name="Castelle C.J."/>
            <person name="Probst A.J."/>
            <person name="Thomas B.C."/>
            <person name="Singh A."/>
            <person name="Wilkins M.J."/>
            <person name="Karaoz U."/>
            <person name="Brodie E.L."/>
            <person name="Williams K.H."/>
            <person name="Hubbard S.S."/>
            <person name="Banfield J.F."/>
        </authorList>
    </citation>
    <scope>NUCLEOTIDE SEQUENCE [LARGE SCALE GENOMIC DNA]</scope>
</reference>
<protein>
    <submittedName>
        <fullName evidence="1">Uncharacterized protein</fullName>
    </submittedName>
</protein>
<gene>
    <name evidence="1" type="ORF">A3C90_02695</name>
</gene>
<sequence>MQKKKVRFFPVEWFFEDAQMLRSFVEGGVNAIQQYRVPPALNAAIVNSIGRNWKLALVLESGMADGFDFQRVANALGHLLKSRFDLAFGSVEVIRTEGPNPTPIWNFANGHGVDLEKSEFTQPPNPTAYEGALATAGVRKSVSLDQIARLPI</sequence>
<dbReference type="Proteomes" id="UP000177457">
    <property type="component" value="Unassembled WGS sequence"/>
</dbReference>
<dbReference type="AlphaFoldDB" id="A0A1F6MP02"/>
<evidence type="ECO:0000313" key="1">
    <source>
        <dbReference type="EMBL" id="OGH73385.1"/>
    </source>
</evidence>
<organism evidence="1 2">
    <name type="scientific">Candidatus Magasanikbacteria bacterium RIFCSPHIGHO2_02_FULL_51_14</name>
    <dbReference type="NCBI Taxonomy" id="1798683"/>
    <lineage>
        <taxon>Bacteria</taxon>
        <taxon>Candidatus Magasanikiibacteriota</taxon>
    </lineage>
</organism>
<proteinExistence type="predicted"/>
<evidence type="ECO:0000313" key="2">
    <source>
        <dbReference type="Proteomes" id="UP000177457"/>
    </source>
</evidence>
<comment type="caution">
    <text evidence="1">The sequence shown here is derived from an EMBL/GenBank/DDBJ whole genome shotgun (WGS) entry which is preliminary data.</text>
</comment>